<protein>
    <submittedName>
        <fullName evidence="3">DUF4476 domain-containing protein</fullName>
    </submittedName>
</protein>
<organism evidence="3 4">
    <name type="scientific">Pyxidicoccus fallax</name>
    <dbReference type="NCBI Taxonomy" id="394095"/>
    <lineage>
        <taxon>Bacteria</taxon>
        <taxon>Pseudomonadati</taxon>
        <taxon>Myxococcota</taxon>
        <taxon>Myxococcia</taxon>
        <taxon>Myxococcales</taxon>
        <taxon>Cystobacterineae</taxon>
        <taxon>Myxococcaceae</taxon>
        <taxon>Pyxidicoccus</taxon>
    </lineage>
</organism>
<dbReference type="AlphaFoldDB" id="A0A848LN19"/>
<dbReference type="RefSeq" id="WP_169348337.1">
    <property type="nucleotide sequence ID" value="NZ_JABBJJ010000167.1"/>
</dbReference>
<dbReference type="Proteomes" id="UP000518300">
    <property type="component" value="Unassembled WGS sequence"/>
</dbReference>
<evidence type="ECO:0000256" key="1">
    <source>
        <dbReference type="SAM" id="MobiDB-lite"/>
    </source>
</evidence>
<keyword evidence="2" id="KW-0732">Signal</keyword>
<evidence type="ECO:0000256" key="2">
    <source>
        <dbReference type="SAM" id="SignalP"/>
    </source>
</evidence>
<gene>
    <name evidence="3" type="ORF">HG543_30060</name>
</gene>
<keyword evidence="4" id="KW-1185">Reference proteome</keyword>
<proteinExistence type="predicted"/>
<sequence length="226" mass="24900">MTSLARAVIAVSVFVATTASAQDVEMNMNVQVDDVDMPAAHIQMKGTGPGGEAESMDMDVQAGGARMNIKMSGGRPAETSERTEKRERRVPEPRHHEEPRAVHVKGMASEPVFRDCGTGEDPGCTLKRDGQLAMDAETFRGVMKALKSTDNELTREDMAEKMFKRNYLTARQFGLVLDLFDNELTRLDVAKNAAPHVVNPQHSLGFSSKWENSLNGEDYIEIMSAQ</sequence>
<accession>A0A848LN19</accession>
<evidence type="ECO:0000313" key="4">
    <source>
        <dbReference type="Proteomes" id="UP000518300"/>
    </source>
</evidence>
<feature type="chain" id="PRO_5032836500" evidence="2">
    <location>
        <begin position="22"/>
        <end position="226"/>
    </location>
</feature>
<name>A0A848LN19_9BACT</name>
<feature type="compositionally biased region" description="Basic and acidic residues" evidence="1">
    <location>
        <begin position="78"/>
        <end position="98"/>
    </location>
</feature>
<feature type="signal peptide" evidence="2">
    <location>
        <begin position="1"/>
        <end position="21"/>
    </location>
</feature>
<comment type="caution">
    <text evidence="3">The sequence shown here is derived from an EMBL/GenBank/DDBJ whole genome shotgun (WGS) entry which is preliminary data.</text>
</comment>
<reference evidence="3 4" key="1">
    <citation type="submission" date="2020-04" db="EMBL/GenBank/DDBJ databases">
        <title>Draft genome of Pyxidicoccus fallax type strain.</title>
        <authorList>
            <person name="Whitworth D.E."/>
        </authorList>
    </citation>
    <scope>NUCLEOTIDE SEQUENCE [LARGE SCALE GENOMIC DNA]</scope>
    <source>
        <strain evidence="3 4">DSM 14698</strain>
    </source>
</reference>
<evidence type="ECO:0000313" key="3">
    <source>
        <dbReference type="EMBL" id="NMO19079.1"/>
    </source>
</evidence>
<feature type="region of interest" description="Disordered" evidence="1">
    <location>
        <begin position="68"/>
        <end position="98"/>
    </location>
</feature>
<dbReference type="EMBL" id="JABBJJ010000167">
    <property type="protein sequence ID" value="NMO19079.1"/>
    <property type="molecule type" value="Genomic_DNA"/>
</dbReference>